<dbReference type="EC" id="6.3.2.4" evidence="13"/>
<dbReference type="EMBL" id="JANLCM010000004">
    <property type="protein sequence ID" value="MCS5720357.1"/>
    <property type="molecule type" value="Genomic_DNA"/>
</dbReference>
<dbReference type="GO" id="GO:0008716">
    <property type="term" value="F:D-alanine-D-alanine ligase activity"/>
    <property type="evidence" value="ECO:0007669"/>
    <property type="project" value="UniProtKB-EC"/>
</dbReference>
<feature type="domain" description="ATP-grasp" evidence="15">
    <location>
        <begin position="115"/>
        <end position="309"/>
    </location>
</feature>
<dbReference type="PANTHER" id="PTHR23132">
    <property type="entry name" value="D-ALANINE--D-ALANINE LIGASE"/>
    <property type="match status" value="1"/>
</dbReference>
<comment type="similarity">
    <text evidence="3 13">Belongs to the D-alanine--D-alanine ligase family.</text>
</comment>
<evidence type="ECO:0000313" key="16">
    <source>
        <dbReference type="EMBL" id="MCS5720357.1"/>
    </source>
</evidence>
<proteinExistence type="inferred from homology"/>
<evidence type="ECO:0000256" key="10">
    <source>
        <dbReference type="ARBA" id="ARBA00022984"/>
    </source>
</evidence>
<gene>
    <name evidence="13" type="primary">ddl</name>
    <name evidence="16" type="ORF">N1027_19705</name>
</gene>
<dbReference type="InterPro" id="IPR011095">
    <property type="entry name" value="Dala_Dala_lig_C"/>
</dbReference>
<evidence type="ECO:0000256" key="13">
    <source>
        <dbReference type="HAMAP-Rule" id="MF_00047"/>
    </source>
</evidence>
<name>A0ABT2GVW7_9MICO</name>
<dbReference type="Pfam" id="PF07478">
    <property type="entry name" value="Dala_Dala_lig_C"/>
    <property type="match status" value="1"/>
</dbReference>
<dbReference type="PROSITE" id="PS00844">
    <property type="entry name" value="DALA_DALA_LIGASE_2"/>
    <property type="match status" value="1"/>
</dbReference>
<keyword evidence="13" id="KW-0963">Cytoplasm</keyword>
<evidence type="ECO:0000256" key="2">
    <source>
        <dbReference type="ARBA" id="ARBA00001946"/>
    </source>
</evidence>
<comment type="cofactor">
    <cofactor evidence="1">
        <name>Mn(2+)</name>
        <dbReference type="ChEBI" id="CHEBI:29035"/>
    </cofactor>
</comment>
<keyword evidence="8" id="KW-0460">Magnesium</keyword>
<evidence type="ECO:0000256" key="11">
    <source>
        <dbReference type="ARBA" id="ARBA00023211"/>
    </source>
</evidence>
<dbReference type="RefSeq" id="WP_259510726.1">
    <property type="nucleotide sequence ID" value="NZ_JANLCM010000004.1"/>
</dbReference>
<keyword evidence="9 13" id="KW-0133">Cell shape</keyword>
<keyword evidence="12 13" id="KW-0961">Cell wall biogenesis/degradation</keyword>
<dbReference type="PANTHER" id="PTHR23132:SF25">
    <property type="entry name" value="D-ALANINE--D-ALANINE LIGASE A"/>
    <property type="match status" value="1"/>
</dbReference>
<dbReference type="Gene3D" id="3.30.470.20">
    <property type="entry name" value="ATP-grasp fold, B domain"/>
    <property type="match status" value="1"/>
</dbReference>
<dbReference type="Gene3D" id="3.40.50.20">
    <property type="match status" value="1"/>
</dbReference>
<evidence type="ECO:0000313" key="17">
    <source>
        <dbReference type="Proteomes" id="UP001165584"/>
    </source>
</evidence>
<comment type="subcellular location">
    <subcellularLocation>
        <location evidence="13">Cytoplasm</location>
    </subcellularLocation>
</comment>
<dbReference type="HAMAP" id="MF_00047">
    <property type="entry name" value="Dala_Dala_lig"/>
    <property type="match status" value="1"/>
</dbReference>
<keyword evidence="6 14" id="KW-0547">Nucleotide-binding</keyword>
<comment type="pathway">
    <text evidence="13">Cell wall biogenesis; peptidoglycan biosynthesis.</text>
</comment>
<keyword evidence="5" id="KW-0479">Metal-binding</keyword>
<dbReference type="InterPro" id="IPR011761">
    <property type="entry name" value="ATP-grasp"/>
</dbReference>
<dbReference type="InterPro" id="IPR016185">
    <property type="entry name" value="PreATP-grasp_dom_sf"/>
</dbReference>
<protein>
    <recommendedName>
        <fullName evidence="13">D-alanine--D-alanine ligase</fullName>
        <ecNumber evidence="13">6.3.2.4</ecNumber>
    </recommendedName>
    <alternativeName>
        <fullName evidence="13">D-Ala-D-Ala ligase</fullName>
    </alternativeName>
    <alternativeName>
        <fullName evidence="13">D-alanylalanine synthetase</fullName>
    </alternativeName>
</protein>
<evidence type="ECO:0000256" key="5">
    <source>
        <dbReference type="ARBA" id="ARBA00022723"/>
    </source>
</evidence>
<comment type="catalytic activity">
    <reaction evidence="13">
        <text>2 D-alanine + ATP = D-alanyl-D-alanine + ADP + phosphate + H(+)</text>
        <dbReference type="Rhea" id="RHEA:11224"/>
        <dbReference type="ChEBI" id="CHEBI:15378"/>
        <dbReference type="ChEBI" id="CHEBI:30616"/>
        <dbReference type="ChEBI" id="CHEBI:43474"/>
        <dbReference type="ChEBI" id="CHEBI:57416"/>
        <dbReference type="ChEBI" id="CHEBI:57822"/>
        <dbReference type="ChEBI" id="CHEBI:456216"/>
        <dbReference type="EC" id="6.3.2.4"/>
    </reaction>
</comment>
<keyword evidence="7 14" id="KW-0067">ATP-binding</keyword>
<evidence type="ECO:0000256" key="9">
    <source>
        <dbReference type="ARBA" id="ARBA00022960"/>
    </source>
</evidence>
<dbReference type="Gene3D" id="3.30.1490.20">
    <property type="entry name" value="ATP-grasp fold, A domain"/>
    <property type="match status" value="1"/>
</dbReference>
<dbReference type="Pfam" id="PF01820">
    <property type="entry name" value="Dala_Dala_lig_N"/>
    <property type="match status" value="2"/>
</dbReference>
<evidence type="ECO:0000259" key="15">
    <source>
        <dbReference type="PROSITE" id="PS50975"/>
    </source>
</evidence>
<evidence type="ECO:0000256" key="14">
    <source>
        <dbReference type="PROSITE-ProRule" id="PRU00409"/>
    </source>
</evidence>
<organism evidence="16 17">
    <name type="scientific">Herbiconiux aconitum</name>
    <dbReference type="NCBI Taxonomy" id="2970913"/>
    <lineage>
        <taxon>Bacteria</taxon>
        <taxon>Bacillati</taxon>
        <taxon>Actinomycetota</taxon>
        <taxon>Actinomycetes</taxon>
        <taxon>Micrococcales</taxon>
        <taxon>Microbacteriaceae</taxon>
        <taxon>Herbiconiux</taxon>
    </lineage>
</organism>
<dbReference type="SUPFAM" id="SSF52440">
    <property type="entry name" value="PreATP-grasp domain"/>
    <property type="match status" value="1"/>
</dbReference>
<accession>A0ABT2GVW7</accession>
<dbReference type="Proteomes" id="UP001165584">
    <property type="component" value="Unassembled WGS sequence"/>
</dbReference>
<keyword evidence="10 13" id="KW-0573">Peptidoglycan synthesis</keyword>
<comment type="function">
    <text evidence="13">Cell wall formation.</text>
</comment>
<comment type="cofactor">
    <cofactor evidence="2">
        <name>Mg(2+)</name>
        <dbReference type="ChEBI" id="CHEBI:18420"/>
    </cofactor>
</comment>
<keyword evidence="17" id="KW-1185">Reference proteome</keyword>
<keyword evidence="4 13" id="KW-0436">Ligase</keyword>
<evidence type="ECO:0000256" key="1">
    <source>
        <dbReference type="ARBA" id="ARBA00001936"/>
    </source>
</evidence>
<evidence type="ECO:0000256" key="8">
    <source>
        <dbReference type="ARBA" id="ARBA00022842"/>
    </source>
</evidence>
<reference evidence="16" key="1">
    <citation type="submission" date="2022-08" db="EMBL/GenBank/DDBJ databases">
        <authorList>
            <person name="Deng Y."/>
            <person name="Han X.-F."/>
            <person name="Zhang Y.-Q."/>
        </authorList>
    </citation>
    <scope>NUCLEOTIDE SEQUENCE</scope>
    <source>
        <strain evidence="16">CPCC 205763</strain>
    </source>
</reference>
<dbReference type="InterPro" id="IPR005905">
    <property type="entry name" value="D_ala_D_ala"/>
</dbReference>
<keyword evidence="11" id="KW-0464">Manganese</keyword>
<dbReference type="PIRSF" id="PIRSF039102">
    <property type="entry name" value="Ddl/VanB"/>
    <property type="match status" value="1"/>
</dbReference>
<dbReference type="InterPro" id="IPR011127">
    <property type="entry name" value="Dala_Dala_lig_N"/>
</dbReference>
<dbReference type="PROSITE" id="PS00843">
    <property type="entry name" value="DALA_DALA_LIGASE_1"/>
    <property type="match status" value="1"/>
</dbReference>
<evidence type="ECO:0000256" key="3">
    <source>
        <dbReference type="ARBA" id="ARBA00010871"/>
    </source>
</evidence>
<dbReference type="InterPro" id="IPR013815">
    <property type="entry name" value="ATP_grasp_subdomain_1"/>
</dbReference>
<evidence type="ECO:0000256" key="12">
    <source>
        <dbReference type="ARBA" id="ARBA00023316"/>
    </source>
</evidence>
<evidence type="ECO:0000256" key="6">
    <source>
        <dbReference type="ARBA" id="ARBA00022741"/>
    </source>
</evidence>
<dbReference type="InterPro" id="IPR000291">
    <property type="entry name" value="D-Ala_lig_Van_CS"/>
</dbReference>
<dbReference type="PROSITE" id="PS50975">
    <property type="entry name" value="ATP_GRASP"/>
    <property type="match status" value="1"/>
</dbReference>
<evidence type="ECO:0000256" key="7">
    <source>
        <dbReference type="ARBA" id="ARBA00022840"/>
    </source>
</evidence>
<dbReference type="SMART" id="SM01209">
    <property type="entry name" value="GARS_A"/>
    <property type="match status" value="1"/>
</dbReference>
<evidence type="ECO:0000256" key="4">
    <source>
        <dbReference type="ARBA" id="ARBA00022598"/>
    </source>
</evidence>
<sequence length="333" mass="35254">MSRLQVVVIGGGRNSEHEVSLVSAAAVVAGLDRSRHDVVPLTIDRSGRWEDATGAEIGLPQAIEVLRGCDVAIPMVHGRLGEDGALAALCDLIGVPYVGSGIGAGAIGMDKRVTKLLANDVGIPTASAVLLDRATAHAYRFREAVVVKPVSAGSSVGVSLVSSAAELPAAIEAALAVDDRLLIEERLVGREIDVAVLRRADGSIVVAPPLEIEAEGVFDHGTKYGGRAVFRVPAELSHEERWELERAAERMYDALDCSGVARIDFFLTADGPVLNEVNTTPGFTAQSQVPRMFQAAGISYSELLELLIEGALGTRRPLAPTVEEYSDDQRIMS</sequence>
<dbReference type="NCBIfam" id="TIGR01205">
    <property type="entry name" value="D_ala_D_alaTIGR"/>
    <property type="match status" value="1"/>
</dbReference>
<dbReference type="SUPFAM" id="SSF56059">
    <property type="entry name" value="Glutathione synthetase ATP-binding domain-like"/>
    <property type="match status" value="1"/>
</dbReference>
<comment type="caution">
    <text evidence="16">The sequence shown here is derived from an EMBL/GenBank/DDBJ whole genome shotgun (WGS) entry which is preliminary data.</text>
</comment>